<keyword evidence="2" id="KW-0378">Hydrolase</keyword>
<dbReference type="InterPro" id="IPR017853">
    <property type="entry name" value="GH"/>
</dbReference>
<accession>A0ABU1T596</accession>
<feature type="domain" description="Glycosyl hydrolases family 39 N-terminal catalytic" evidence="4">
    <location>
        <begin position="66"/>
        <end position="258"/>
    </location>
</feature>
<dbReference type="RefSeq" id="WP_310091327.1">
    <property type="nucleotide sequence ID" value="NZ_JAVDUU010000001.1"/>
</dbReference>
<keyword evidence="3" id="KW-0326">Glycosidase</keyword>
<evidence type="ECO:0000256" key="2">
    <source>
        <dbReference type="ARBA" id="ARBA00022801"/>
    </source>
</evidence>
<evidence type="ECO:0000259" key="4">
    <source>
        <dbReference type="Pfam" id="PF01229"/>
    </source>
</evidence>
<dbReference type="SUPFAM" id="SSF51445">
    <property type="entry name" value="(Trans)glycosidases"/>
    <property type="match status" value="1"/>
</dbReference>
<dbReference type="PANTHER" id="PTHR12631:SF10">
    <property type="entry name" value="BETA-XYLOSIDASE-LIKE PROTEIN-RELATED"/>
    <property type="match status" value="1"/>
</dbReference>
<dbReference type="EMBL" id="JAVDUU010000001">
    <property type="protein sequence ID" value="MDR6940554.1"/>
    <property type="molecule type" value="Genomic_DNA"/>
</dbReference>
<dbReference type="InterPro" id="IPR049166">
    <property type="entry name" value="GH39_cat"/>
</dbReference>
<evidence type="ECO:0000256" key="1">
    <source>
        <dbReference type="ARBA" id="ARBA00008875"/>
    </source>
</evidence>
<comment type="similarity">
    <text evidence="1">Belongs to the glycosyl hydrolase 39 family.</text>
</comment>
<name>A0ABU1T596_9SPHI</name>
<sequence>MFRKIFLMVITITAISHFTCCSQNSTYNANIDLSSTTQFGMALGGNIAHSGENFGVYPGSTFDPIKKIGIKTLRIHDSKSFDWDVIFPNWNADPNSPDSYDFKSSDRILQSMFDNGFQPFIRLGASVGAVTNLARMGTNPPDVNKWCTIANNIIGHYVNGWGNGHRYALKYVEIWNEPDIGFWKGDQTKFNQLSRQIILLLKKNYPQLKVGLCGISNVIKHKAFADNLLAYLSDPNGNGSSGDRVPIDFFSWHVYEQGRGLSGFKPSALAVNRLLAKYGYSSTKSICTEYNAFLPSPYLKSVNAAVDVVSTLIWAEKNGIDGIYFYPIADNWGLFDIKRNASKQLNFVKTNIANSYVLYNELTDGMTSRVKIPDGPDDDNLEVIAARSSDNKTIKILAACSGWFGKKLNLVLSNNSNASNVVCEVKELSGNGLSTLNDQNVISVRSNQIILNDNIKAPTCRLYTIHLQ</sequence>
<proteinExistence type="inferred from homology"/>
<evidence type="ECO:0000256" key="3">
    <source>
        <dbReference type="ARBA" id="ARBA00023295"/>
    </source>
</evidence>
<evidence type="ECO:0000313" key="5">
    <source>
        <dbReference type="EMBL" id="MDR6940554.1"/>
    </source>
</evidence>
<protein>
    <recommendedName>
        <fullName evidence="4">Glycosyl hydrolases family 39 N-terminal catalytic domain-containing protein</fullName>
    </recommendedName>
</protein>
<comment type="caution">
    <text evidence="5">The sequence shown here is derived from an EMBL/GenBank/DDBJ whole genome shotgun (WGS) entry which is preliminary data.</text>
</comment>
<dbReference type="InterPro" id="IPR051923">
    <property type="entry name" value="Glycosyl_Hydrolase_39"/>
</dbReference>
<reference evidence="5 6" key="1">
    <citation type="submission" date="2023-07" db="EMBL/GenBank/DDBJ databases">
        <title>Sorghum-associated microbial communities from plants grown in Nebraska, USA.</title>
        <authorList>
            <person name="Schachtman D."/>
        </authorList>
    </citation>
    <scope>NUCLEOTIDE SEQUENCE [LARGE SCALE GENOMIC DNA]</scope>
    <source>
        <strain evidence="5 6">3262</strain>
    </source>
</reference>
<gene>
    <name evidence="5" type="ORF">J2W55_000382</name>
</gene>
<dbReference type="PANTHER" id="PTHR12631">
    <property type="entry name" value="ALPHA-L-IDURONIDASE"/>
    <property type="match status" value="1"/>
</dbReference>
<dbReference type="Proteomes" id="UP001247620">
    <property type="component" value="Unassembled WGS sequence"/>
</dbReference>
<dbReference type="Gene3D" id="3.20.20.80">
    <property type="entry name" value="Glycosidases"/>
    <property type="match status" value="1"/>
</dbReference>
<organism evidence="5 6">
    <name type="scientific">Mucilaginibacter pocheonensis</name>
    <dbReference type="NCBI Taxonomy" id="398050"/>
    <lineage>
        <taxon>Bacteria</taxon>
        <taxon>Pseudomonadati</taxon>
        <taxon>Bacteroidota</taxon>
        <taxon>Sphingobacteriia</taxon>
        <taxon>Sphingobacteriales</taxon>
        <taxon>Sphingobacteriaceae</taxon>
        <taxon>Mucilaginibacter</taxon>
    </lineage>
</organism>
<dbReference type="Pfam" id="PF01229">
    <property type="entry name" value="Glyco_hydro_39"/>
    <property type="match status" value="1"/>
</dbReference>
<keyword evidence="6" id="KW-1185">Reference proteome</keyword>
<evidence type="ECO:0000313" key="6">
    <source>
        <dbReference type="Proteomes" id="UP001247620"/>
    </source>
</evidence>